<reference evidence="3 4" key="1">
    <citation type="journal article" date="2012" name="Stand. Genomic Sci.">
        <title>Complete genome sequencing and analysis of Saprospira grandis str. Lewin, a predatory marine bacterium.</title>
        <authorList>
            <person name="Saw J.H."/>
            <person name="Yuryev A."/>
            <person name="Kanbe M."/>
            <person name="Hou S."/>
            <person name="Young A.G."/>
            <person name="Aizawa S."/>
            <person name="Alam M."/>
        </authorList>
    </citation>
    <scope>NUCLEOTIDE SEQUENCE [LARGE SCALE GENOMIC DNA]</scope>
    <source>
        <strain evidence="3 4">Lewin</strain>
    </source>
</reference>
<dbReference type="SUPFAM" id="SSF52540">
    <property type="entry name" value="P-loop containing nucleoside triphosphate hydrolases"/>
    <property type="match status" value="1"/>
</dbReference>
<dbReference type="Gene3D" id="3.40.50.300">
    <property type="entry name" value="P-loop containing nucleotide triphosphate hydrolases"/>
    <property type="match status" value="1"/>
</dbReference>
<keyword evidence="1" id="KW-0175">Coiled coil</keyword>
<evidence type="ECO:0000256" key="1">
    <source>
        <dbReference type="SAM" id="Coils"/>
    </source>
</evidence>
<feature type="coiled-coil region" evidence="1">
    <location>
        <begin position="345"/>
        <end position="372"/>
    </location>
</feature>
<dbReference type="STRING" id="984262.SGRA_2572"/>
<dbReference type="eggNOG" id="COG4637">
    <property type="taxonomic scope" value="Bacteria"/>
</dbReference>
<dbReference type="EMBL" id="CP002831">
    <property type="protein sequence ID" value="AFC25300.1"/>
    <property type="molecule type" value="Genomic_DNA"/>
</dbReference>
<keyword evidence="4" id="KW-1185">Reference proteome</keyword>
<dbReference type="InterPro" id="IPR041685">
    <property type="entry name" value="AAA_GajA/Old/RecF-like"/>
</dbReference>
<accession>H6L6Q4</accession>
<dbReference type="InterPro" id="IPR014555">
    <property type="entry name" value="RecF-like"/>
</dbReference>
<dbReference type="InterPro" id="IPR027417">
    <property type="entry name" value="P-loop_NTPase"/>
</dbReference>
<evidence type="ECO:0000259" key="2">
    <source>
        <dbReference type="Pfam" id="PF13175"/>
    </source>
</evidence>
<gene>
    <name evidence="3" type="ordered locus">SGRA_2572</name>
</gene>
<dbReference type="PANTHER" id="PTHR32182">
    <property type="entry name" value="DNA REPLICATION AND REPAIR PROTEIN RECF"/>
    <property type="match status" value="1"/>
</dbReference>
<dbReference type="RefSeq" id="WP_015692912.1">
    <property type="nucleotide sequence ID" value="NC_016940.1"/>
</dbReference>
<name>H6L6Q4_SAPGL</name>
<dbReference type="AlphaFoldDB" id="H6L6Q4"/>
<dbReference type="GO" id="GO:0000731">
    <property type="term" value="P:DNA synthesis involved in DNA repair"/>
    <property type="evidence" value="ECO:0007669"/>
    <property type="project" value="TreeGrafter"/>
</dbReference>
<dbReference type="OrthoDB" id="9805802at2"/>
<sequence length="454" mass="52069">MISKIAISGFKSFHNFEMDLAPFTLIAGANSSGKSNLFDALALISALANSSNLKTAFATQRGELIELFTQYAPDIYAKEMSFMVEVLLDRQITDSWGQTVDLDYTRLRYSLKIKRSTDENSISSLRVLEEKLERILVKEDAWIKHFVPGKKEHWRPKSIGRQLPFIQTKGDYLQLEEDAKGSRDKRFPLKQAQRTILSTVDTIDYPHALALKEAFSYWQFLQLQPEELRKATAKAAAQNVLGQQGQNMAGNLQRLIKKSPKLLAKIRRNFNRFLPHFIDLEVVEDQLNKAYVIRLQDQNKQWYSAKLLSEGTLRILALCIMLADPMRQGLLCFEEPENGLHPARIKDMADLLEKLTTDFKDKEEKLQQLIVNTHSPLFVQEVYEKKSLGSLIGLARISSRLDIYQNKNVNFNHSQILPINSPIRPLLKGVKAISLRELNDYLDTRIITNEPKKH</sequence>
<organism evidence="3 4">
    <name type="scientific">Saprospira grandis (strain Lewin)</name>
    <dbReference type="NCBI Taxonomy" id="984262"/>
    <lineage>
        <taxon>Bacteria</taxon>
        <taxon>Pseudomonadati</taxon>
        <taxon>Bacteroidota</taxon>
        <taxon>Saprospiria</taxon>
        <taxon>Saprospirales</taxon>
        <taxon>Saprospiraceae</taxon>
        <taxon>Saprospira</taxon>
    </lineage>
</organism>
<dbReference type="PIRSF" id="PIRSF029347">
    <property type="entry name" value="RecF"/>
    <property type="match status" value="1"/>
</dbReference>
<evidence type="ECO:0000313" key="3">
    <source>
        <dbReference type="EMBL" id="AFC25300.1"/>
    </source>
</evidence>
<dbReference type="KEGG" id="sgn:SGRA_2572"/>
<feature type="domain" description="Endonuclease GajA/Old nuclease/RecF-like AAA" evidence="2">
    <location>
        <begin position="1"/>
        <end position="379"/>
    </location>
</feature>
<dbReference type="GO" id="GO:0006302">
    <property type="term" value="P:double-strand break repair"/>
    <property type="evidence" value="ECO:0007669"/>
    <property type="project" value="TreeGrafter"/>
</dbReference>
<dbReference type="HOGENOM" id="CLU_035814_3_1_10"/>
<protein>
    <submittedName>
        <fullName evidence="3">SMC domain protein</fullName>
    </submittedName>
</protein>
<dbReference type="PANTHER" id="PTHR32182:SF22">
    <property type="entry name" value="ATP-DEPENDENT ENDONUCLEASE, OLD FAMILY-RELATED"/>
    <property type="match status" value="1"/>
</dbReference>
<dbReference type="Pfam" id="PF13175">
    <property type="entry name" value="AAA_15"/>
    <property type="match status" value="1"/>
</dbReference>
<evidence type="ECO:0000313" key="4">
    <source>
        <dbReference type="Proteomes" id="UP000007519"/>
    </source>
</evidence>
<proteinExistence type="predicted"/>
<dbReference type="Proteomes" id="UP000007519">
    <property type="component" value="Chromosome"/>
</dbReference>